<comment type="caution">
    <text evidence="1">The sequence shown here is derived from an EMBL/GenBank/DDBJ whole genome shotgun (WGS) entry which is preliminary data.</text>
</comment>
<dbReference type="Proteomes" id="UP000472676">
    <property type="component" value="Unassembled WGS sequence"/>
</dbReference>
<reference evidence="1 2" key="1">
    <citation type="journal article" date="2014" name="Int. J. Syst. Evol. Microbiol.">
        <title>Solimonas terrae sp. nov., isolated from soil.</title>
        <authorList>
            <person name="Kim S.J."/>
            <person name="Moon J.Y."/>
            <person name="Weon H.Y."/>
            <person name="Ahn J.H."/>
            <person name="Chen W.M."/>
            <person name="Kwon S.W."/>
        </authorList>
    </citation>
    <scope>NUCLEOTIDE SEQUENCE [LARGE SCALE GENOMIC DNA]</scope>
    <source>
        <strain evidence="1 2">KIS83-12</strain>
    </source>
</reference>
<dbReference type="AlphaFoldDB" id="A0A6M2BNB0"/>
<evidence type="ECO:0000313" key="2">
    <source>
        <dbReference type="Proteomes" id="UP000472676"/>
    </source>
</evidence>
<dbReference type="EMBL" id="JAAMOW010000002">
    <property type="protein sequence ID" value="NGY03938.1"/>
    <property type="molecule type" value="Genomic_DNA"/>
</dbReference>
<dbReference type="RefSeq" id="WP_166252223.1">
    <property type="nucleotide sequence ID" value="NZ_JAAMOW010000002.1"/>
</dbReference>
<keyword evidence="2" id="KW-1185">Reference proteome</keyword>
<sequence>MSLQTIVPRPAVGSTIRRPLERRGAAISRRRVLGVLQAVMPASRRVRRVRREADA</sequence>
<evidence type="ECO:0000313" key="1">
    <source>
        <dbReference type="EMBL" id="NGY03938.1"/>
    </source>
</evidence>
<gene>
    <name evidence="1" type="ORF">G7Y85_04120</name>
</gene>
<organism evidence="1 2">
    <name type="scientific">Solimonas terrae</name>
    <dbReference type="NCBI Taxonomy" id="1396819"/>
    <lineage>
        <taxon>Bacteria</taxon>
        <taxon>Pseudomonadati</taxon>
        <taxon>Pseudomonadota</taxon>
        <taxon>Gammaproteobacteria</taxon>
        <taxon>Nevskiales</taxon>
        <taxon>Nevskiaceae</taxon>
        <taxon>Solimonas</taxon>
    </lineage>
</organism>
<name>A0A6M2BNB0_9GAMM</name>
<protein>
    <submittedName>
        <fullName evidence="1">Uncharacterized protein</fullName>
    </submittedName>
</protein>
<accession>A0A6M2BNB0</accession>
<proteinExistence type="predicted"/>